<dbReference type="Gene3D" id="1.20.5.190">
    <property type="match status" value="1"/>
</dbReference>
<dbReference type="AlphaFoldDB" id="X0TC67"/>
<dbReference type="InterPro" id="IPR000048">
    <property type="entry name" value="IQ_motif_EF-hand-BS"/>
</dbReference>
<feature type="non-terminal residue" evidence="2">
    <location>
        <position position="472"/>
    </location>
</feature>
<sequence length="472" mass="55907">QSFYPQSNRNSAAKTMQKLYRGNNTRKKMTQKKQAASKIQSRLRGNRSRTGKRRVLPYPQYGNFDTNLQKRIFEESMYGLREGLYPITEDIEYQTNRLKYNDKLLEKIQKEEDNPYSKYNIGMKVDGSKKERYLQVEIKRIKEIMDKMKTNPEIYRSSGLVETYKKLYGDGDEELIKERLREQYSKPEGFSESRYMGLRNIDPKLADKEDVQQNYYQNIVRDRSTALSNKEFAEYNKNFQEQKLEDLDRLDLFKCKDIKAMAQADERLFLDEDFLTKFIKPCRDELTKIYIDTYYSLPYKQICPNPLEIQEMSITNVLNNIHRDSAFTRATANAMKDTLITMGIMITPERSNMMGNPTDMYTGLPTDNWYLLSQFYRWAKSGRKIELKHTAPNPRFDQDQPNRYPKYPNITGILVDEQMTRVEIDGKEALEKTLNLFEDTVRERNLQMPGRTDMTDNDIEKMKRYFILCLIG</sequence>
<feature type="region of interest" description="Disordered" evidence="1">
    <location>
        <begin position="24"/>
        <end position="55"/>
    </location>
</feature>
<comment type="caution">
    <text evidence="2">The sequence shown here is derived from an EMBL/GenBank/DDBJ whole genome shotgun (WGS) entry which is preliminary data.</text>
</comment>
<feature type="compositionally biased region" description="Basic residues" evidence="1">
    <location>
        <begin position="44"/>
        <end position="55"/>
    </location>
</feature>
<accession>X0TC67</accession>
<dbReference type="EMBL" id="BARS01003637">
    <property type="protein sequence ID" value="GAF84911.1"/>
    <property type="molecule type" value="Genomic_DNA"/>
</dbReference>
<protein>
    <submittedName>
        <fullName evidence="2">Uncharacterized protein</fullName>
    </submittedName>
</protein>
<dbReference type="Pfam" id="PF00612">
    <property type="entry name" value="IQ"/>
    <property type="match status" value="2"/>
</dbReference>
<gene>
    <name evidence="2" type="ORF">S01H1_07052</name>
</gene>
<evidence type="ECO:0000313" key="2">
    <source>
        <dbReference type="EMBL" id="GAF84911.1"/>
    </source>
</evidence>
<proteinExistence type="predicted"/>
<organism evidence="2">
    <name type="scientific">marine sediment metagenome</name>
    <dbReference type="NCBI Taxonomy" id="412755"/>
    <lineage>
        <taxon>unclassified sequences</taxon>
        <taxon>metagenomes</taxon>
        <taxon>ecological metagenomes</taxon>
    </lineage>
</organism>
<dbReference type="PROSITE" id="PS50096">
    <property type="entry name" value="IQ"/>
    <property type="match status" value="2"/>
</dbReference>
<reference evidence="2" key="1">
    <citation type="journal article" date="2014" name="Front. Microbiol.">
        <title>High frequency of phylogenetically diverse reductive dehalogenase-homologous genes in deep subseafloor sedimentary metagenomes.</title>
        <authorList>
            <person name="Kawai M."/>
            <person name="Futagami T."/>
            <person name="Toyoda A."/>
            <person name="Takaki Y."/>
            <person name="Nishi S."/>
            <person name="Hori S."/>
            <person name="Arai W."/>
            <person name="Tsubouchi T."/>
            <person name="Morono Y."/>
            <person name="Uchiyama I."/>
            <person name="Ito T."/>
            <person name="Fujiyama A."/>
            <person name="Inagaki F."/>
            <person name="Takami H."/>
        </authorList>
    </citation>
    <scope>NUCLEOTIDE SEQUENCE</scope>
    <source>
        <strain evidence="2">Expedition CK06-06</strain>
    </source>
</reference>
<evidence type="ECO:0000256" key="1">
    <source>
        <dbReference type="SAM" id="MobiDB-lite"/>
    </source>
</evidence>
<name>X0TC67_9ZZZZ</name>
<feature type="non-terminal residue" evidence="2">
    <location>
        <position position="1"/>
    </location>
</feature>